<evidence type="ECO:0000313" key="5">
    <source>
        <dbReference type="Proteomes" id="UP000016568"/>
    </source>
</evidence>
<dbReference type="PANTHER" id="PTHR30349">
    <property type="entry name" value="PHAGE INTEGRASE-RELATED"/>
    <property type="match status" value="1"/>
</dbReference>
<dbReference type="Proteomes" id="UP000016568">
    <property type="component" value="Unassembled WGS sequence"/>
</dbReference>
<reference evidence="4" key="1">
    <citation type="submission" date="2013-09" db="EMBL/GenBank/DDBJ databases">
        <title>Whole genome shotgun sequence of Novosphingobium tardaugens NBRC 16725.</title>
        <authorList>
            <person name="Isaki S."/>
            <person name="Hosoyama A."/>
            <person name="Tsuchikane K."/>
            <person name="Katsumata H."/>
            <person name="Ando Y."/>
            <person name="Yamazaki S."/>
            <person name="Fujita N."/>
        </authorList>
    </citation>
    <scope>NUCLEOTIDE SEQUENCE [LARGE SCALE GENOMIC DNA]</scope>
    <source>
        <strain evidence="4">NBRC 16725</strain>
    </source>
</reference>
<keyword evidence="5" id="KW-1185">Reference proteome</keyword>
<dbReference type="InterPro" id="IPR002104">
    <property type="entry name" value="Integrase_catalytic"/>
</dbReference>
<dbReference type="GO" id="GO:0006310">
    <property type="term" value="P:DNA recombination"/>
    <property type="evidence" value="ECO:0007669"/>
    <property type="project" value="UniProtKB-KW"/>
</dbReference>
<dbReference type="CDD" id="cd00796">
    <property type="entry name" value="INT_Rci_Hp1_C"/>
    <property type="match status" value="1"/>
</dbReference>
<evidence type="ECO:0000256" key="2">
    <source>
        <dbReference type="ARBA" id="ARBA00023172"/>
    </source>
</evidence>
<dbReference type="SUPFAM" id="SSF56349">
    <property type="entry name" value="DNA breaking-rejoining enzymes"/>
    <property type="match status" value="1"/>
</dbReference>
<dbReference type="OrthoDB" id="7615137at2"/>
<dbReference type="AlphaFoldDB" id="U2ZYV1"/>
<dbReference type="InterPro" id="IPR050090">
    <property type="entry name" value="Tyrosine_recombinase_XerCD"/>
</dbReference>
<keyword evidence="1" id="KW-0229">DNA integration</keyword>
<evidence type="ECO:0000313" key="4">
    <source>
        <dbReference type="EMBL" id="GAD47698.1"/>
    </source>
</evidence>
<comment type="caution">
    <text evidence="4">The sequence shown here is derived from an EMBL/GenBank/DDBJ whole genome shotgun (WGS) entry which is preliminary data.</text>
</comment>
<dbReference type="Gene3D" id="1.10.443.10">
    <property type="entry name" value="Intergrase catalytic core"/>
    <property type="match status" value="1"/>
</dbReference>
<accession>U2ZYV1</accession>
<dbReference type="PANTHER" id="PTHR30349:SF64">
    <property type="entry name" value="PROPHAGE INTEGRASE INTD-RELATED"/>
    <property type="match status" value="1"/>
</dbReference>
<dbReference type="GO" id="GO:0015074">
    <property type="term" value="P:DNA integration"/>
    <property type="evidence" value="ECO:0007669"/>
    <property type="project" value="UniProtKB-KW"/>
</dbReference>
<protein>
    <submittedName>
        <fullName evidence="4">Putative site-specific recombinase</fullName>
    </submittedName>
</protein>
<sequence>MSEYTLTTHRGKLALTYRDAAGKPRRVSTGTADRGRAEAIARQLWARITTPATERIADLWPRYVADRIKDGARADRFKAHWTALEPYFGHRLGTAVEKDDCRSYATERRKAGYAASTIKTDLELLRACLRWRYGENAPALWIPPASAPRDRWLRKDEARRIVEAAKSPHIKLFLVLGLATGARAGAILDLTWDRVDFIHGTIDYRPPGRIQTNKRRTVVPMNNIAREALQEAYAGRLTGNVIEYNRKPVSSVKKAIERLAKDTRIPFSPHVLRHTCAVWMAQADVPMQKISQYLGHTSLNMTVSTYARYSPSFMKDAGAAAEF</sequence>
<dbReference type="PROSITE" id="PS51898">
    <property type="entry name" value="TYR_RECOMBINASE"/>
    <property type="match status" value="1"/>
</dbReference>
<dbReference type="Pfam" id="PF00589">
    <property type="entry name" value="Phage_integrase"/>
    <property type="match status" value="1"/>
</dbReference>
<dbReference type="eggNOG" id="COG0582">
    <property type="taxonomic scope" value="Bacteria"/>
</dbReference>
<dbReference type="GO" id="GO:0003677">
    <property type="term" value="F:DNA binding"/>
    <property type="evidence" value="ECO:0007669"/>
    <property type="project" value="InterPro"/>
</dbReference>
<evidence type="ECO:0000259" key="3">
    <source>
        <dbReference type="PROSITE" id="PS51898"/>
    </source>
</evidence>
<dbReference type="KEGG" id="ntd:EGO55_14790"/>
<dbReference type="EMBL" id="BASZ01000001">
    <property type="protein sequence ID" value="GAD47698.1"/>
    <property type="molecule type" value="Genomic_DNA"/>
</dbReference>
<proteinExistence type="predicted"/>
<dbReference type="InterPro" id="IPR011010">
    <property type="entry name" value="DNA_brk_join_enz"/>
</dbReference>
<dbReference type="InterPro" id="IPR013762">
    <property type="entry name" value="Integrase-like_cat_sf"/>
</dbReference>
<name>U2ZYV1_9SPHN</name>
<dbReference type="RefSeq" id="WP_021688605.1">
    <property type="nucleotide sequence ID" value="NZ_BASZ01000001.1"/>
</dbReference>
<keyword evidence="2" id="KW-0233">DNA recombination</keyword>
<gene>
    <name evidence="4" type="ORF">NT2_01_04720</name>
</gene>
<evidence type="ECO:0000256" key="1">
    <source>
        <dbReference type="ARBA" id="ARBA00022908"/>
    </source>
</evidence>
<feature type="domain" description="Tyr recombinase" evidence="3">
    <location>
        <begin position="148"/>
        <end position="319"/>
    </location>
</feature>
<organism evidence="4 5">
    <name type="scientific">Caenibius tardaugens NBRC 16725</name>
    <dbReference type="NCBI Taxonomy" id="1219035"/>
    <lineage>
        <taxon>Bacteria</taxon>
        <taxon>Pseudomonadati</taxon>
        <taxon>Pseudomonadota</taxon>
        <taxon>Alphaproteobacteria</taxon>
        <taxon>Sphingomonadales</taxon>
        <taxon>Erythrobacteraceae</taxon>
        <taxon>Caenibius</taxon>
    </lineage>
</organism>